<reference evidence="5 6" key="1">
    <citation type="submission" date="2020-09" db="EMBL/GenBank/DDBJ databases">
        <title>De no assembly of potato wild relative species, Solanum commersonii.</title>
        <authorList>
            <person name="Cho K."/>
        </authorList>
    </citation>
    <scope>NUCLEOTIDE SEQUENCE [LARGE SCALE GENOMIC DNA]</scope>
    <source>
        <strain evidence="5">LZ3.2</strain>
        <tissue evidence="5">Leaf</tissue>
    </source>
</reference>
<protein>
    <recommendedName>
        <fullName evidence="7">Endonuclease/exonuclease/phosphatase domain-containing protein</fullName>
    </recommendedName>
</protein>
<sequence>MKFKLVSWNVRELNNREKWRLVNSLVGGWKADIICLQETKLEGNVSEMAKQSWGGRWVRQACLEASGTRGGILFMWDERVWKEEVLEIGMHSITCKFKSQLQSFKCHITGVYAPNCYKERRMVWDELGSVRDR</sequence>
<dbReference type="AlphaFoldDB" id="A0A9J5X2Z8"/>
<comment type="caution">
    <text evidence="5">The sequence shown here is derived from an EMBL/GenBank/DDBJ whole genome shotgun (WGS) entry which is preliminary data.</text>
</comment>
<dbReference type="PANTHER" id="PTHR22748">
    <property type="entry name" value="AP ENDONUCLEASE"/>
    <property type="match status" value="1"/>
</dbReference>
<keyword evidence="2" id="KW-0378">Hydrolase</keyword>
<dbReference type="PROSITE" id="PS00726">
    <property type="entry name" value="AP_NUCLEASE_F1_1"/>
    <property type="match status" value="1"/>
</dbReference>
<dbReference type="GO" id="GO:0046872">
    <property type="term" value="F:metal ion binding"/>
    <property type="evidence" value="ECO:0007669"/>
    <property type="project" value="UniProtKB-KW"/>
</dbReference>
<dbReference type="Gene3D" id="3.60.10.10">
    <property type="entry name" value="Endonuclease/exonuclease/phosphatase"/>
    <property type="match status" value="1"/>
</dbReference>
<dbReference type="Proteomes" id="UP000824120">
    <property type="component" value="Chromosome 10"/>
</dbReference>
<dbReference type="InterPro" id="IPR004808">
    <property type="entry name" value="AP_endonuc_1"/>
</dbReference>
<evidence type="ECO:0000256" key="3">
    <source>
        <dbReference type="ARBA" id="ARBA00022842"/>
    </source>
</evidence>
<dbReference type="GO" id="GO:0005634">
    <property type="term" value="C:nucleus"/>
    <property type="evidence" value="ECO:0007669"/>
    <property type="project" value="TreeGrafter"/>
</dbReference>
<dbReference type="InterPro" id="IPR036691">
    <property type="entry name" value="Endo/exonu/phosph_ase_sf"/>
</dbReference>
<keyword evidence="3 4" id="KW-0460">Magnesium</keyword>
<comment type="cofactor">
    <cofactor evidence="4">
        <name>Mg(2+)</name>
        <dbReference type="ChEBI" id="CHEBI:18420"/>
    </cofactor>
    <cofactor evidence="4">
        <name>Mn(2+)</name>
        <dbReference type="ChEBI" id="CHEBI:29035"/>
    </cofactor>
    <text evidence="4">Probably binds two magnesium or manganese ions per subunit.</text>
</comment>
<proteinExistence type="predicted"/>
<dbReference type="InterPro" id="IPR020847">
    <property type="entry name" value="AP_endonuclease_F1_BS"/>
</dbReference>
<gene>
    <name evidence="5" type="ORF">H5410_053126</name>
</gene>
<dbReference type="GO" id="GO:0006284">
    <property type="term" value="P:base-excision repair"/>
    <property type="evidence" value="ECO:0007669"/>
    <property type="project" value="TreeGrafter"/>
</dbReference>
<evidence type="ECO:0000313" key="6">
    <source>
        <dbReference type="Proteomes" id="UP000824120"/>
    </source>
</evidence>
<feature type="binding site" evidence="4">
    <location>
        <position position="38"/>
    </location>
    <ligand>
        <name>Mg(2+)</name>
        <dbReference type="ChEBI" id="CHEBI:18420"/>
        <label>1</label>
    </ligand>
</feature>
<dbReference type="SUPFAM" id="SSF56219">
    <property type="entry name" value="DNase I-like"/>
    <property type="match status" value="1"/>
</dbReference>
<dbReference type="GO" id="GO:0008081">
    <property type="term" value="F:phosphoric diester hydrolase activity"/>
    <property type="evidence" value="ECO:0007669"/>
    <property type="project" value="TreeGrafter"/>
</dbReference>
<name>A0A9J5X2Z8_SOLCO</name>
<keyword evidence="1 4" id="KW-0479">Metal-binding</keyword>
<feature type="binding site" evidence="4">
    <location>
        <position position="9"/>
    </location>
    <ligand>
        <name>Mg(2+)</name>
        <dbReference type="ChEBI" id="CHEBI:18420"/>
        <label>1</label>
    </ligand>
</feature>
<evidence type="ECO:0008006" key="7">
    <source>
        <dbReference type="Google" id="ProtNLM"/>
    </source>
</evidence>
<dbReference type="GO" id="GO:0008311">
    <property type="term" value="F:double-stranded DNA 3'-5' DNA exonuclease activity"/>
    <property type="evidence" value="ECO:0007669"/>
    <property type="project" value="TreeGrafter"/>
</dbReference>
<dbReference type="PANTHER" id="PTHR22748:SF19">
    <property type="entry name" value="ENDONUCLEASE_EXONUCLEASE_PHOSPHATASE DOMAIN-CONTAINING PROTEIN"/>
    <property type="match status" value="1"/>
</dbReference>
<keyword evidence="4" id="KW-0464">Manganese</keyword>
<evidence type="ECO:0000256" key="4">
    <source>
        <dbReference type="PIRSR" id="PIRSR604808-2"/>
    </source>
</evidence>
<dbReference type="EMBL" id="JACXVP010000010">
    <property type="protein sequence ID" value="KAG5582499.1"/>
    <property type="molecule type" value="Genomic_DNA"/>
</dbReference>
<accession>A0A9J5X2Z8</accession>
<dbReference type="GO" id="GO:0003677">
    <property type="term" value="F:DNA binding"/>
    <property type="evidence" value="ECO:0007669"/>
    <property type="project" value="InterPro"/>
</dbReference>
<keyword evidence="6" id="KW-1185">Reference proteome</keyword>
<organism evidence="5 6">
    <name type="scientific">Solanum commersonii</name>
    <name type="common">Commerson's wild potato</name>
    <name type="synonym">Commerson's nightshade</name>
    <dbReference type="NCBI Taxonomy" id="4109"/>
    <lineage>
        <taxon>Eukaryota</taxon>
        <taxon>Viridiplantae</taxon>
        <taxon>Streptophyta</taxon>
        <taxon>Embryophyta</taxon>
        <taxon>Tracheophyta</taxon>
        <taxon>Spermatophyta</taxon>
        <taxon>Magnoliopsida</taxon>
        <taxon>eudicotyledons</taxon>
        <taxon>Gunneridae</taxon>
        <taxon>Pentapetalae</taxon>
        <taxon>asterids</taxon>
        <taxon>lamiids</taxon>
        <taxon>Solanales</taxon>
        <taxon>Solanaceae</taxon>
        <taxon>Solanoideae</taxon>
        <taxon>Solaneae</taxon>
        <taxon>Solanum</taxon>
    </lineage>
</organism>
<dbReference type="OrthoDB" id="498125at2759"/>
<evidence type="ECO:0000256" key="1">
    <source>
        <dbReference type="ARBA" id="ARBA00022723"/>
    </source>
</evidence>
<evidence type="ECO:0000256" key="2">
    <source>
        <dbReference type="ARBA" id="ARBA00022801"/>
    </source>
</evidence>
<evidence type="ECO:0000313" key="5">
    <source>
        <dbReference type="EMBL" id="KAG5582499.1"/>
    </source>
</evidence>
<dbReference type="GO" id="GO:0003906">
    <property type="term" value="F:DNA-(apurinic or apyrimidinic site) endonuclease activity"/>
    <property type="evidence" value="ECO:0007669"/>
    <property type="project" value="TreeGrafter"/>
</dbReference>